<dbReference type="RefSeq" id="WP_122627424.1">
    <property type="nucleotide sequence ID" value="NZ_UPPP01000064.1"/>
</dbReference>
<dbReference type="NCBIfam" id="NF041239">
    <property type="entry name" value="Moor_selen_rel"/>
    <property type="match status" value="1"/>
</dbReference>
<evidence type="ECO:0008006" key="3">
    <source>
        <dbReference type="Google" id="ProtNLM"/>
    </source>
</evidence>
<dbReference type="EMBL" id="UPPP01000064">
    <property type="protein sequence ID" value="VBB06471.1"/>
    <property type="molecule type" value="Genomic_DNA"/>
</dbReference>
<keyword evidence="2" id="KW-1185">Reference proteome</keyword>
<evidence type="ECO:0000313" key="1">
    <source>
        <dbReference type="EMBL" id="VBB06471.1"/>
    </source>
</evidence>
<name>A0A498R4U7_9FIRM</name>
<accession>A0A498R4U7</accession>
<proteinExistence type="predicted"/>
<organism evidence="1 2">
    <name type="scientific">Lucifera butyrica</name>
    <dbReference type="NCBI Taxonomy" id="1351585"/>
    <lineage>
        <taxon>Bacteria</taxon>
        <taxon>Bacillati</taxon>
        <taxon>Bacillota</taxon>
        <taxon>Negativicutes</taxon>
        <taxon>Veillonellales</taxon>
        <taxon>Veillonellaceae</taxon>
        <taxon>Lucifera</taxon>
    </lineage>
</organism>
<dbReference type="AlphaFoldDB" id="A0A498R4U7"/>
<dbReference type="Proteomes" id="UP000277811">
    <property type="component" value="Unassembled WGS sequence"/>
</dbReference>
<evidence type="ECO:0000313" key="2">
    <source>
        <dbReference type="Proteomes" id="UP000277811"/>
    </source>
</evidence>
<dbReference type="InterPro" id="IPR049744">
    <property type="entry name" value="CC/Se_fam"/>
</dbReference>
<gene>
    <name evidence="1" type="ORF">LUCI_1703</name>
</gene>
<protein>
    <recommendedName>
        <fullName evidence="3">Fes cluster biogenesis</fullName>
    </recommendedName>
</protein>
<reference evidence="1 2" key="1">
    <citation type="submission" date="2018-06" db="EMBL/GenBank/DDBJ databases">
        <authorList>
            <person name="Strepis N."/>
        </authorList>
    </citation>
    <scope>NUCLEOTIDE SEQUENCE [LARGE SCALE GENOMIC DNA]</scope>
    <source>
        <strain evidence="1">LUCI</strain>
    </source>
</reference>
<sequence>MDIRIEPAALDYIKAKSPDNIITLDVVERPGGVCSCHGGLRYPSVQVGKPKIIENYELINIKEMNVYYRPILCNMFSGITIIIDKLLFIKSLVAIGDK</sequence>